<dbReference type="EMBL" id="JASFZW010000003">
    <property type="protein sequence ID" value="KAK2078921.1"/>
    <property type="molecule type" value="Genomic_DNA"/>
</dbReference>
<dbReference type="InterPro" id="IPR022591">
    <property type="entry name" value="TAF1_HAT_dom"/>
</dbReference>
<evidence type="ECO:0000256" key="8">
    <source>
        <dbReference type="ARBA" id="ARBA00023242"/>
    </source>
</evidence>
<dbReference type="PANTHER" id="PTHR13900:SF0">
    <property type="entry name" value="TRANSCRIPTION INITIATION FACTOR TFIID SUBUNIT 1"/>
    <property type="match status" value="1"/>
</dbReference>
<dbReference type="SUPFAM" id="SSF47055">
    <property type="entry name" value="TAF(II)230 TBP-binding fragment"/>
    <property type="match status" value="1"/>
</dbReference>
<protein>
    <recommendedName>
        <fullName evidence="9">Transcription initiation factor TFIID subunit 1</fullName>
    </recommendedName>
</protein>
<keyword evidence="2" id="KW-0479">Metal-binding</keyword>
<name>A0AAD9II68_PROWI</name>
<dbReference type="Gene3D" id="3.30.40.100">
    <property type="match status" value="2"/>
</dbReference>
<evidence type="ECO:0000256" key="5">
    <source>
        <dbReference type="ARBA" id="ARBA00023015"/>
    </source>
</evidence>
<dbReference type="Gene3D" id="1.10.1100.10">
    <property type="entry name" value="TAFII-230 TBP-binding domain"/>
    <property type="match status" value="1"/>
</dbReference>
<dbReference type="InterPro" id="IPR036427">
    <property type="entry name" value="Bromodomain-like_sf"/>
</dbReference>
<dbReference type="Pfam" id="PF12157">
    <property type="entry name" value="DUF3591"/>
    <property type="match status" value="1"/>
</dbReference>
<dbReference type="Pfam" id="PF09247">
    <property type="entry name" value="TBP-binding"/>
    <property type="match status" value="1"/>
</dbReference>
<keyword evidence="8" id="KW-0539">Nucleus</keyword>
<accession>A0AAD9II68</accession>
<dbReference type="GO" id="GO:0005669">
    <property type="term" value="C:transcription factor TFIID complex"/>
    <property type="evidence" value="ECO:0007669"/>
    <property type="project" value="InterPro"/>
</dbReference>
<evidence type="ECO:0000313" key="12">
    <source>
        <dbReference type="EMBL" id="KAK2078921.1"/>
    </source>
</evidence>
<feature type="region of interest" description="Disordered" evidence="10">
    <location>
        <begin position="253"/>
        <end position="310"/>
    </location>
</feature>
<reference evidence="12" key="1">
    <citation type="submission" date="2021-01" db="EMBL/GenBank/DDBJ databases">
        <authorList>
            <person name="Eckstrom K.M.E."/>
        </authorList>
    </citation>
    <scope>NUCLEOTIDE SEQUENCE</scope>
    <source>
        <strain evidence="12">UVCC 0001</strain>
    </source>
</reference>
<gene>
    <name evidence="12" type="ORF">QBZ16_002611</name>
</gene>
<evidence type="ECO:0000256" key="4">
    <source>
        <dbReference type="ARBA" id="ARBA00022833"/>
    </source>
</evidence>
<dbReference type="GO" id="GO:0008270">
    <property type="term" value="F:zinc ion binding"/>
    <property type="evidence" value="ECO:0007669"/>
    <property type="project" value="UniProtKB-KW"/>
</dbReference>
<keyword evidence="4" id="KW-0862">Zinc</keyword>
<proteinExistence type="predicted"/>
<evidence type="ECO:0000256" key="7">
    <source>
        <dbReference type="ARBA" id="ARBA00023163"/>
    </source>
</evidence>
<dbReference type="GO" id="GO:0017025">
    <property type="term" value="F:TBP-class protein binding"/>
    <property type="evidence" value="ECO:0007669"/>
    <property type="project" value="InterPro"/>
</dbReference>
<dbReference type="GO" id="GO:0016251">
    <property type="term" value="F:RNA polymerase II general transcription initiation factor activity"/>
    <property type="evidence" value="ECO:0007669"/>
    <property type="project" value="InterPro"/>
</dbReference>
<dbReference type="InterPro" id="IPR011124">
    <property type="entry name" value="Znf_CW"/>
</dbReference>
<keyword evidence="13" id="KW-1185">Reference proteome</keyword>
<feature type="compositionally biased region" description="Acidic residues" evidence="10">
    <location>
        <begin position="1500"/>
        <end position="1511"/>
    </location>
</feature>
<dbReference type="SUPFAM" id="SSF47370">
    <property type="entry name" value="Bromodomain"/>
    <property type="match status" value="1"/>
</dbReference>
<dbReference type="CDD" id="cd04369">
    <property type="entry name" value="Bromodomain"/>
    <property type="match status" value="1"/>
</dbReference>
<dbReference type="PROSITE" id="PS51050">
    <property type="entry name" value="ZF_CW"/>
    <property type="match status" value="2"/>
</dbReference>
<comment type="subcellular location">
    <subcellularLocation>
        <location evidence="1">Nucleus</location>
    </subcellularLocation>
</comment>
<feature type="compositionally biased region" description="Basic and acidic residues" evidence="10">
    <location>
        <begin position="1787"/>
        <end position="1811"/>
    </location>
</feature>
<dbReference type="SMART" id="SM00297">
    <property type="entry name" value="BROMO"/>
    <property type="match status" value="1"/>
</dbReference>
<feature type="compositionally biased region" description="Low complexity" evidence="10">
    <location>
        <begin position="1430"/>
        <end position="1456"/>
    </location>
</feature>
<sequence length="2126" mass="225117">MDDGNDEPMLGFLFGNVDQDNRVEADYLDEDAREQLAGLARLQGDLGLKSSLEEAEPDVGADLAPRSQAEDGVAGPAGDAEDFGDEEELIAEEEGTAERAAGAAAAYDDEEDYDMDDGEGGAEDGPGASTPAAPSPPEPAQEASAGKAQEPGSEEAAPRSPEPGEERPAPASSEGLGRQTFLESLPALAVGSNGVPMLRFSELFGPTVEFADRNVFGPVADRNAEPRRALAVAGETAAEPEPDEAPVLWSVALEDEADQRAADEEGARATPGSSKLVDGSRGPEPGQAPAAAEARAATGAAEASRAGAPEAVRGLFAPVDQWEWEKQVIWEGAGTSDEEEEDVKVQEDDKGALAVTDTGARHPAALSASSPRAFARSLRRLPGWDAAPEGAADLWRYSAGSSDAESDELEELVALRGAPLLRLERGWSPVPGRAVRNRVGLAAWEHRVDFEGTGEACAPRELCLDLNDESSVFVLTVPAKAAPAALRLEAAAAHVLPPPPAAGPSPGAAAPLARLNLSLDSLYGQAMRRRAGGTVGKPGAHARPAADLLTIPVKLSALEKERFHRPRAVWWPLQSKKARLQLRPGTAEATVAAVTLTALPGFTKSYLNVDLTSTTLSQLWQDLQSNGYEEARDQGLTPLVLVPGRPPAALALDVPLLRSGIKAGESKLNLSLAFERVALRPEALAAAIPDEINSALLRPPMAFSKKRALGAADGHVLLFEYMELQPLLLNRPGMGARLQLYYRRRNADDDAHLGFEEGAEPRWKRGSVLALGDDDESPFLGDLAPGARQLAVEAGLFRAPAQPYDAAPSDFLLVREPTGVMRLRLLTGTVAIGQQLPAHRIPPPNSRDVKDLEERRLYVYVFKRLKRLQAAAERRGSGARASISLRHLAETFPSRPESMIRLYLREACGLVAARGERRDDELYELREGARFPSEPELRRRLSPEEAVTLEASVVADYRFKSGGILLSERFGSVAVEKLRMAAAMLPPEPKTLRAARFVETAMQTAPWLLTDAAVASLREGRGHLQLTGAGDPTGRGLGYSFIRDVRHKAISDDVAKSVARKQAGKVQGTDADLRRMTTDAAKRRLLDYGLTEAEIEPLGRWVRIDLVRQFANAAAADGVGAGSNMKFVRHQKTTLLEQQKRQRDKAQRIFDRQVAFLHDEAEENLGNQADLEAELEREMRGEAARGEGGGQEDELRELEDMRREGLLGDAAGGDAEASQSTQPPAASNLVPGKSRRIRREVLVRGENGAWTPVHEVIYAGRDAPYALASLYQKEGSAVGPWGFGKRVVSGRPRGLPKLSYSAARGRGMGRGRGRGRGGGDRRPPTPPPAAQRRAKPRARAPKLEDGEDAVDALEPADRAADAAAPSPPPSGTPPASQRAAPRQEILSSEEELLSSASSEGPDEAEQSLSSDYVPEDEYLAEPPSPARTVSAAPRPAASGATASHAAGGTVVSSASAPVLDALSPEDLGLSEGEEDVDFQPEPDQGSDGAARGRRARGYQEEFDDLSTEDEAPAASRRGARAAPAPAPAKRARRASAVEGVAAAVAFIGGEEKPKGKHPVNKIIATIVTRLKRKKLWRIYFGGPVTSAAAPDYSLWVRPQDEMFLDKIQKKASSGKYHSIDAFRTDMNAILRNAIQYNSIGHGKHGGPDVISYAEGLVSDAEVEIDALRGDIAAAQAAWEAPAPDTDPYFDPGVQAAPAAPAPPVQQQQWVQCTSCQKWRVVSPTVYQATVAQGSEDAPWYCDMNFDRYEAGFGYYNDYPGRQEPEDDGEDVSGEGEDSDEEAAALARIRDRSTSRRGNEKRAFGGDRDHDAQAAVTAKRQKNAEPVVEADNWVACDRCNKWRLLRKDVFDRTVREDEQWFCEYNYGRPGASCADMDDEKAQALGAQPQRPAAHTLQAAAPLNRPGAAASAAGLAQHINPAPWQRGRRPPAAGAGAYPGGQPAYQAAYGAGGRPQLSSLLQNQAALAAALQSQAAAGRPAQAPAQFASQASPAQFGALASAPASAAAALGVLPAPAPLRPIAVAPAQGLNGGFGAAKDASVLSPRPQAAPAALSPAARAPEPAPAAASPAFASEPSLRVPEPASAAPEAASPNAAERASPASQAPSEPGPAAAPSDAGSSGGEAGSA</sequence>
<dbReference type="GO" id="GO:0051123">
    <property type="term" value="P:RNA polymerase II preinitiation complex assembly"/>
    <property type="evidence" value="ECO:0007669"/>
    <property type="project" value="TreeGrafter"/>
</dbReference>
<dbReference type="Proteomes" id="UP001255856">
    <property type="component" value="Unassembled WGS sequence"/>
</dbReference>
<dbReference type="Pfam" id="PF00439">
    <property type="entry name" value="Bromodomain"/>
    <property type="match status" value="1"/>
</dbReference>
<organism evidence="12 13">
    <name type="scientific">Prototheca wickerhamii</name>
    <dbReference type="NCBI Taxonomy" id="3111"/>
    <lineage>
        <taxon>Eukaryota</taxon>
        <taxon>Viridiplantae</taxon>
        <taxon>Chlorophyta</taxon>
        <taxon>core chlorophytes</taxon>
        <taxon>Trebouxiophyceae</taxon>
        <taxon>Chlorellales</taxon>
        <taxon>Chlorellaceae</taxon>
        <taxon>Prototheca</taxon>
    </lineage>
</organism>
<feature type="region of interest" description="Disordered" evidence="10">
    <location>
        <begin position="1756"/>
        <end position="1811"/>
    </location>
</feature>
<dbReference type="InterPro" id="IPR036741">
    <property type="entry name" value="TAFII-230_TBP-bd_sf"/>
</dbReference>
<feature type="domain" description="CW-type" evidence="11">
    <location>
        <begin position="1826"/>
        <end position="1880"/>
    </location>
</feature>
<feature type="domain" description="CW-type" evidence="11">
    <location>
        <begin position="1703"/>
        <end position="1769"/>
    </location>
</feature>
<feature type="compositionally biased region" description="Low complexity" evidence="10">
    <location>
        <begin position="282"/>
        <end position="310"/>
    </location>
</feature>
<keyword evidence="6" id="KW-0103">Bromodomain</keyword>
<feature type="region of interest" description="Disordered" evidence="10">
    <location>
        <begin position="1209"/>
        <end position="1233"/>
    </location>
</feature>
<feature type="compositionally biased region" description="Acidic residues" evidence="10">
    <location>
        <begin position="107"/>
        <end position="122"/>
    </location>
</feature>
<feature type="compositionally biased region" description="Basic and acidic residues" evidence="10">
    <location>
        <begin position="258"/>
        <end position="267"/>
    </location>
</feature>
<feature type="compositionally biased region" description="Acidic residues" evidence="10">
    <location>
        <begin position="1764"/>
        <end position="1782"/>
    </location>
</feature>
<keyword evidence="5" id="KW-0805">Transcription regulation</keyword>
<evidence type="ECO:0000256" key="2">
    <source>
        <dbReference type="ARBA" id="ARBA00022723"/>
    </source>
</evidence>
<evidence type="ECO:0000256" key="1">
    <source>
        <dbReference type="ARBA" id="ARBA00004123"/>
    </source>
</evidence>
<evidence type="ECO:0000256" key="6">
    <source>
        <dbReference type="ARBA" id="ARBA00023117"/>
    </source>
</evidence>
<feature type="compositionally biased region" description="Low complexity" evidence="10">
    <location>
        <begin position="2045"/>
        <end position="2117"/>
    </location>
</feature>
<dbReference type="InterPro" id="IPR009067">
    <property type="entry name" value="TAF_II_230-bd"/>
</dbReference>
<keyword evidence="3" id="KW-0863">Zinc-finger</keyword>
<dbReference type="InterPro" id="IPR040240">
    <property type="entry name" value="TAF1"/>
</dbReference>
<dbReference type="GO" id="GO:0004402">
    <property type="term" value="F:histone acetyltransferase activity"/>
    <property type="evidence" value="ECO:0007669"/>
    <property type="project" value="InterPro"/>
</dbReference>
<feature type="compositionally biased region" description="Low complexity" evidence="10">
    <location>
        <begin position="1512"/>
        <end position="1523"/>
    </location>
</feature>
<feature type="region of interest" description="Disordered" evidence="10">
    <location>
        <begin position="2045"/>
        <end position="2126"/>
    </location>
</feature>
<evidence type="ECO:0000313" key="13">
    <source>
        <dbReference type="Proteomes" id="UP001255856"/>
    </source>
</evidence>
<evidence type="ECO:0000256" key="10">
    <source>
        <dbReference type="SAM" id="MobiDB-lite"/>
    </source>
</evidence>
<dbReference type="InterPro" id="IPR001487">
    <property type="entry name" value="Bromodomain"/>
</dbReference>
<evidence type="ECO:0000256" key="3">
    <source>
        <dbReference type="ARBA" id="ARBA00022771"/>
    </source>
</evidence>
<dbReference type="PANTHER" id="PTHR13900">
    <property type="entry name" value="TRANSCRIPTION INITIATION FACTOR TFIID"/>
    <property type="match status" value="1"/>
</dbReference>
<feature type="region of interest" description="Disordered" evidence="10">
    <location>
        <begin position="50"/>
        <end position="180"/>
    </location>
</feature>
<dbReference type="Gene3D" id="1.20.920.10">
    <property type="entry name" value="Bromodomain-like"/>
    <property type="match status" value="1"/>
</dbReference>
<feature type="region of interest" description="Disordered" evidence="10">
    <location>
        <begin position="1279"/>
        <end position="1530"/>
    </location>
</feature>
<comment type="caution">
    <text evidence="12">The sequence shown here is derived from an EMBL/GenBank/DDBJ whole genome shotgun (WGS) entry which is preliminary data.</text>
</comment>
<evidence type="ECO:0000256" key="9">
    <source>
        <dbReference type="ARBA" id="ARBA00040102"/>
    </source>
</evidence>
<feature type="compositionally biased region" description="Acidic residues" evidence="10">
    <location>
        <begin position="79"/>
        <end position="95"/>
    </location>
</feature>
<dbReference type="Pfam" id="PF07496">
    <property type="entry name" value="zf-CW"/>
    <property type="match status" value="2"/>
</dbReference>
<evidence type="ECO:0000259" key="11">
    <source>
        <dbReference type="PROSITE" id="PS51050"/>
    </source>
</evidence>
<feature type="compositionally biased region" description="Acidic residues" evidence="10">
    <location>
        <begin position="1471"/>
        <end position="1480"/>
    </location>
</feature>
<keyword evidence="7" id="KW-0804">Transcription</keyword>